<keyword evidence="1" id="KW-1133">Transmembrane helix</keyword>
<keyword evidence="1" id="KW-0472">Membrane</keyword>
<keyword evidence="3" id="KW-1185">Reference proteome</keyword>
<gene>
    <name evidence="2" type="ORF">HHU08_24300</name>
</gene>
<accession>A0A7Y0PPC8</accession>
<dbReference type="Proteomes" id="UP000588491">
    <property type="component" value="Unassembled WGS sequence"/>
</dbReference>
<dbReference type="RefSeq" id="WP_069297348.1">
    <property type="nucleotide sequence ID" value="NZ_JABBPK010000001.1"/>
</dbReference>
<reference evidence="2 3" key="1">
    <citation type="submission" date="2020-04" db="EMBL/GenBank/DDBJ databases">
        <title>Bacillus sp. UniB3 isolated from commercial digestive syrup.</title>
        <authorList>
            <person name="Thorat V."/>
            <person name="Kirdat K."/>
            <person name="Tiwarekar B."/>
            <person name="Yadav A."/>
        </authorList>
    </citation>
    <scope>NUCLEOTIDE SEQUENCE [LARGE SCALE GENOMIC DNA]</scope>
    <source>
        <strain evidence="2 3">UniB3</strain>
    </source>
</reference>
<comment type="caution">
    <text evidence="2">The sequence shown here is derived from an EMBL/GenBank/DDBJ whole genome shotgun (WGS) entry which is preliminary data.</text>
</comment>
<organism evidence="2 3">
    <name type="scientific">Niallia alba</name>
    <dbReference type="NCBI Taxonomy" id="2729105"/>
    <lineage>
        <taxon>Bacteria</taxon>
        <taxon>Bacillati</taxon>
        <taxon>Bacillota</taxon>
        <taxon>Bacilli</taxon>
        <taxon>Bacillales</taxon>
        <taxon>Bacillaceae</taxon>
        <taxon>Niallia</taxon>
    </lineage>
</organism>
<keyword evidence="1" id="KW-0812">Transmembrane</keyword>
<feature type="transmembrane region" description="Helical" evidence="1">
    <location>
        <begin position="7"/>
        <end position="33"/>
    </location>
</feature>
<dbReference type="EMBL" id="JABBPK010000001">
    <property type="protein sequence ID" value="NMO80043.1"/>
    <property type="molecule type" value="Genomic_DNA"/>
</dbReference>
<evidence type="ECO:0000313" key="3">
    <source>
        <dbReference type="Proteomes" id="UP000588491"/>
    </source>
</evidence>
<proteinExistence type="predicted"/>
<sequence length="71" mass="7697">MEVFGLIAGLIIAWIFVRNVGGGIITFFIAWTIATFLSVIALALFGFLFGLALFVGIIIAFIFMVKKIIVG</sequence>
<protein>
    <submittedName>
        <fullName evidence="2">Uncharacterized protein</fullName>
    </submittedName>
</protein>
<evidence type="ECO:0000313" key="2">
    <source>
        <dbReference type="EMBL" id="NMO80043.1"/>
    </source>
</evidence>
<dbReference type="AlphaFoldDB" id="A0A7Y0PPC8"/>
<evidence type="ECO:0000256" key="1">
    <source>
        <dbReference type="SAM" id="Phobius"/>
    </source>
</evidence>
<feature type="transmembrane region" description="Helical" evidence="1">
    <location>
        <begin position="39"/>
        <end position="65"/>
    </location>
</feature>
<name>A0A7Y0PPC8_9BACI</name>